<dbReference type="AlphaFoldDB" id="A0A2N7FJ28"/>
<evidence type="ECO:0000313" key="2">
    <source>
        <dbReference type="Proteomes" id="UP000235330"/>
    </source>
</evidence>
<dbReference type="Pfam" id="PF05721">
    <property type="entry name" value="PhyH"/>
    <property type="match status" value="1"/>
</dbReference>
<protein>
    <recommendedName>
        <fullName evidence="3">Phytanoyl-CoA dioxygenase</fullName>
    </recommendedName>
</protein>
<gene>
    <name evidence="1" type="ORF">BCU17_14075</name>
</gene>
<dbReference type="SUPFAM" id="SSF51197">
    <property type="entry name" value="Clavaminate synthase-like"/>
    <property type="match status" value="1"/>
</dbReference>
<proteinExistence type="predicted"/>
<organism evidence="1 2">
    <name type="scientific">Vibrio splendidus</name>
    <dbReference type="NCBI Taxonomy" id="29497"/>
    <lineage>
        <taxon>Bacteria</taxon>
        <taxon>Pseudomonadati</taxon>
        <taxon>Pseudomonadota</taxon>
        <taxon>Gammaproteobacteria</taxon>
        <taxon>Vibrionales</taxon>
        <taxon>Vibrionaceae</taxon>
        <taxon>Vibrio</taxon>
    </lineage>
</organism>
<dbReference type="Proteomes" id="UP000235330">
    <property type="component" value="Unassembled WGS sequence"/>
</dbReference>
<evidence type="ECO:0008006" key="3">
    <source>
        <dbReference type="Google" id="ProtNLM"/>
    </source>
</evidence>
<name>A0A2N7FJ28_VIBSP</name>
<dbReference type="Gene3D" id="2.60.120.620">
    <property type="entry name" value="q2cbj1_9rhob like domain"/>
    <property type="match status" value="1"/>
</dbReference>
<dbReference type="GO" id="GO:0016706">
    <property type="term" value="F:2-oxoglutarate-dependent dioxygenase activity"/>
    <property type="evidence" value="ECO:0007669"/>
    <property type="project" value="UniProtKB-ARBA"/>
</dbReference>
<comment type="caution">
    <text evidence="1">The sequence shown here is derived from an EMBL/GenBank/DDBJ whole genome shotgun (WGS) entry which is preliminary data.</text>
</comment>
<accession>A0A2N7FJ28</accession>
<reference evidence="2" key="1">
    <citation type="submission" date="2016-07" db="EMBL/GenBank/DDBJ databases">
        <title>Nontailed viruses are major unrecognized killers of bacteria in the ocean.</title>
        <authorList>
            <person name="Kauffman K."/>
            <person name="Hussain F."/>
            <person name="Yang J."/>
            <person name="Arevalo P."/>
            <person name="Brown J."/>
            <person name="Cutler M."/>
            <person name="Kelly L."/>
            <person name="Polz M.F."/>
        </authorList>
    </citation>
    <scope>NUCLEOTIDE SEQUENCE [LARGE SCALE GENOMIC DNA]</scope>
    <source>
        <strain evidence="2">10N.261.55.E11</strain>
    </source>
</reference>
<dbReference type="InterPro" id="IPR008775">
    <property type="entry name" value="Phytyl_CoA_dOase-like"/>
</dbReference>
<evidence type="ECO:0000313" key="1">
    <source>
        <dbReference type="EMBL" id="PMJ69305.1"/>
    </source>
</evidence>
<dbReference type="EMBL" id="MCWU01000012">
    <property type="protein sequence ID" value="PMJ69305.1"/>
    <property type="molecule type" value="Genomic_DNA"/>
</dbReference>
<sequence>MEKYDVHHFDLIESLKNELRSIYGIKGDISLEKLHTLVSKKDIEEKKIESGHWLHSLSELSPSFHNKFYQFVKYLAEYVFKTDIYFEKEPLVRFHVPGKMSDTYRLKDGNCMMLHSDNMLGDYFEQINVWFPFCDVQGSSTLSLVDPKNSYDITKEFMFSLQNDYVKYRESRTKFFDFISEESSVYERLSKFSFPCNLKAGEYLFFDPRILHGTQENTTDSTRVSMDFRILPVESFNKIEKEFNSSDISINQYLGEELVPGGFYHKSSALNFSIE</sequence>